<comment type="PTM">
    <text evidence="8">eIF-5A seems to be the only eukaryotic protein to have a hypusine residue which is a post-translational modification of a lysine by the addition of a butylamino group.</text>
</comment>
<organism evidence="10 12">
    <name type="scientific">Macrostomum lignano</name>
    <dbReference type="NCBI Taxonomy" id="282301"/>
    <lineage>
        <taxon>Eukaryota</taxon>
        <taxon>Metazoa</taxon>
        <taxon>Spiralia</taxon>
        <taxon>Lophotrochozoa</taxon>
        <taxon>Platyhelminthes</taxon>
        <taxon>Rhabditophora</taxon>
        <taxon>Macrostomorpha</taxon>
        <taxon>Macrostomida</taxon>
        <taxon>Macrostomidae</taxon>
        <taxon>Macrostomum</taxon>
    </lineage>
</organism>
<dbReference type="InterPro" id="IPR048670">
    <property type="entry name" value="IF5A-like_N"/>
</dbReference>
<comment type="subcellular location">
    <subcellularLocation>
        <location evidence="1">Cytoplasm</location>
    </subcellularLocation>
</comment>
<keyword evidence="3" id="KW-0963">Cytoplasm</keyword>
<evidence type="ECO:0000313" key="11">
    <source>
        <dbReference type="WBParaSite" id="maker-uti_cns_0000575-snap-gene-0.8-mRNA-1"/>
    </source>
</evidence>
<dbReference type="FunFam" id="2.40.50.140:FF:000034">
    <property type="entry name" value="Eukaryotic translation initiation factor 5A"/>
    <property type="match status" value="1"/>
</dbReference>
<keyword evidence="10" id="KW-1185">Reference proteome</keyword>
<evidence type="ECO:0000256" key="8">
    <source>
        <dbReference type="RuleBase" id="RU362005"/>
    </source>
</evidence>
<dbReference type="InterPro" id="IPR008991">
    <property type="entry name" value="Translation_prot_SH3-like_sf"/>
</dbReference>
<evidence type="ECO:0000256" key="2">
    <source>
        <dbReference type="ARBA" id="ARBA00006016"/>
    </source>
</evidence>
<evidence type="ECO:0000256" key="6">
    <source>
        <dbReference type="ARBA" id="ARBA00022917"/>
    </source>
</evidence>
<dbReference type="OrthoDB" id="9975114at2759"/>
<dbReference type="Proteomes" id="UP000095280">
    <property type="component" value="Unplaced"/>
</dbReference>
<dbReference type="InterPro" id="IPR001884">
    <property type="entry name" value="IF5A-like"/>
</dbReference>
<dbReference type="STRING" id="282301.A0A1I8HX51"/>
<dbReference type="PANTHER" id="PTHR11673">
    <property type="entry name" value="TRANSLATION INITIATION FACTOR 5A FAMILY MEMBER"/>
    <property type="match status" value="1"/>
</dbReference>
<dbReference type="AlphaFoldDB" id="A0A1I8HX51"/>
<dbReference type="SMART" id="SM01376">
    <property type="entry name" value="eIF-5a"/>
    <property type="match status" value="1"/>
</dbReference>
<dbReference type="NCBIfam" id="TIGR00037">
    <property type="entry name" value="eIF_5A"/>
    <property type="match status" value="1"/>
</dbReference>
<dbReference type="CDD" id="cd04468">
    <property type="entry name" value="S1_eIF5A"/>
    <property type="match status" value="1"/>
</dbReference>
<dbReference type="InterPro" id="IPR012340">
    <property type="entry name" value="NA-bd_OB-fold"/>
</dbReference>
<dbReference type="InterPro" id="IPR019769">
    <property type="entry name" value="Trans_elong_IF5A_hypusine_site"/>
</dbReference>
<feature type="domain" description="Translation initiation factor 5A C-terminal" evidence="9">
    <location>
        <begin position="87"/>
        <end position="155"/>
    </location>
</feature>
<sequence>MANNFDDDNEYHSADAGASLFVPTICSNLRKGGHVLIKDRPCKIVEMSTSKTGKHGSAKVHLVAIDIFTNKKYEDISPSSANMQVPNVARREYQLVNISDEGFLELMSENGDMKEDIRLPEGDIGSEIRRRFDADESLVIQVLASMKEEGVVAVRAMQDKSKP</sequence>
<comment type="similarity">
    <text evidence="2 8">Belongs to the eIF-5A family.</text>
</comment>
<dbReference type="GO" id="GO:0045905">
    <property type="term" value="P:positive regulation of translational termination"/>
    <property type="evidence" value="ECO:0007669"/>
    <property type="project" value="UniProtKB-UniRule"/>
</dbReference>
<reference evidence="11 12" key="1">
    <citation type="submission" date="2016-11" db="UniProtKB">
        <authorList>
            <consortium name="WormBaseParasite"/>
        </authorList>
    </citation>
    <scope>IDENTIFICATION</scope>
</reference>
<name>A0A1I8HX51_9PLAT</name>
<dbReference type="GO" id="GO:0003746">
    <property type="term" value="F:translation elongation factor activity"/>
    <property type="evidence" value="ECO:0007669"/>
    <property type="project" value="UniProtKB-UniRule"/>
</dbReference>
<keyword evidence="7 8" id="KW-0385">Hypusine</keyword>
<accession>A0A1I8HX51</accession>
<dbReference type="GO" id="GO:0003723">
    <property type="term" value="F:RNA binding"/>
    <property type="evidence" value="ECO:0007669"/>
    <property type="project" value="UniProtKB-KW"/>
</dbReference>
<dbReference type="FunFam" id="2.30.30.30:FF:000007">
    <property type="entry name" value="Eukaryotic translation initiation factor 5A"/>
    <property type="match status" value="1"/>
</dbReference>
<dbReference type="Gene3D" id="2.40.50.140">
    <property type="entry name" value="Nucleic acid-binding proteins"/>
    <property type="match status" value="1"/>
</dbReference>
<evidence type="ECO:0000256" key="4">
    <source>
        <dbReference type="ARBA" id="ARBA00022768"/>
    </source>
</evidence>
<dbReference type="WBParaSite" id="maker-uti_cns_0000575-snap-gene-0.8-mRNA-1">
    <property type="protein sequence ID" value="maker-uti_cns_0000575-snap-gene-0.8-mRNA-1"/>
    <property type="gene ID" value="maker-uti_cns_0000575-snap-gene-0.8"/>
</dbReference>
<evidence type="ECO:0000256" key="5">
    <source>
        <dbReference type="ARBA" id="ARBA00022884"/>
    </source>
</evidence>
<dbReference type="PROSITE" id="PS00302">
    <property type="entry name" value="IF5A_HYPUSINE"/>
    <property type="match status" value="1"/>
</dbReference>
<dbReference type="InterPro" id="IPR014722">
    <property type="entry name" value="Rib_uL2_dom2"/>
</dbReference>
<dbReference type="GO" id="GO:0043022">
    <property type="term" value="F:ribosome binding"/>
    <property type="evidence" value="ECO:0007669"/>
    <property type="project" value="UniProtKB-UniRule"/>
</dbReference>
<dbReference type="Pfam" id="PF01287">
    <property type="entry name" value="eIF-5a"/>
    <property type="match status" value="1"/>
</dbReference>
<dbReference type="WBParaSite" id="maker-uti_cns_0008275-snap-gene-0.4-mRNA-1">
    <property type="protein sequence ID" value="maker-uti_cns_0008275-snap-gene-0.4-mRNA-1"/>
    <property type="gene ID" value="maker-uti_cns_0008275-snap-gene-0.4"/>
</dbReference>
<evidence type="ECO:0000256" key="3">
    <source>
        <dbReference type="ARBA" id="ARBA00022490"/>
    </source>
</evidence>
<evidence type="ECO:0000256" key="1">
    <source>
        <dbReference type="ARBA" id="ARBA00004496"/>
    </source>
</evidence>
<keyword evidence="4" id="KW-0251">Elongation factor</keyword>
<dbReference type="InterPro" id="IPR020189">
    <property type="entry name" value="IF5A_C"/>
</dbReference>
<proteinExistence type="inferred from homology"/>
<keyword evidence="5" id="KW-0694">RNA-binding</keyword>
<keyword evidence="6 8" id="KW-0648">Protein biosynthesis</keyword>
<dbReference type="GO" id="GO:0045901">
    <property type="term" value="P:positive regulation of translational elongation"/>
    <property type="evidence" value="ECO:0007669"/>
    <property type="project" value="UniProtKB-UniRule"/>
</dbReference>
<dbReference type="Pfam" id="PF21485">
    <property type="entry name" value="IF5A-like_N"/>
    <property type="match status" value="1"/>
</dbReference>
<dbReference type="Gene3D" id="2.30.30.30">
    <property type="match status" value="1"/>
</dbReference>
<dbReference type="SUPFAM" id="SSF50104">
    <property type="entry name" value="Translation proteins SH3-like domain"/>
    <property type="match status" value="1"/>
</dbReference>
<evidence type="ECO:0000313" key="10">
    <source>
        <dbReference type="Proteomes" id="UP000095280"/>
    </source>
</evidence>
<evidence type="ECO:0000256" key="7">
    <source>
        <dbReference type="ARBA" id="ARBA00023071"/>
    </source>
</evidence>
<protein>
    <recommendedName>
        <fullName evidence="8">Eukaryotic translation initiation factor 5A</fullName>
        <shortName evidence="8">eIF-5A</shortName>
    </recommendedName>
</protein>
<dbReference type="SUPFAM" id="SSF50249">
    <property type="entry name" value="Nucleic acid-binding proteins"/>
    <property type="match status" value="1"/>
</dbReference>
<evidence type="ECO:0000313" key="12">
    <source>
        <dbReference type="WBParaSite" id="maker-uti_cns_0008275-snap-gene-0.4-mRNA-1"/>
    </source>
</evidence>
<evidence type="ECO:0000259" key="9">
    <source>
        <dbReference type="SMART" id="SM01376"/>
    </source>
</evidence>
<dbReference type="PIRSF" id="PIRSF003025">
    <property type="entry name" value="eIF5A"/>
    <property type="match status" value="1"/>
</dbReference>
<comment type="function">
    <text evidence="8">Translation factor that promotes translation elongation and termination, particularly upon ribosome stalling at specific amino acid sequence contexts. Binds between the exit (E) and peptidyl (P) site of the ribosome and promotes rescue of stalled ribosome: specifically required for efficient translation of polyproline-containing peptides as well as other motifs that stall the ribosome. Acts as ribosome quality control (RQC) cofactor by joining the RQC complex to facilitate peptidyl transfer during CAT tailing step.</text>
</comment>
<dbReference type="GO" id="GO:0005737">
    <property type="term" value="C:cytoplasm"/>
    <property type="evidence" value="ECO:0007669"/>
    <property type="project" value="UniProtKB-SubCell"/>
</dbReference>